<dbReference type="GO" id="GO:0005794">
    <property type="term" value="C:Golgi apparatus"/>
    <property type="evidence" value="ECO:0007669"/>
    <property type="project" value="TreeGrafter"/>
</dbReference>
<protein>
    <recommendedName>
        <fullName evidence="1">Nucleotide-diphospho-sugar transferase domain-containing protein</fullName>
    </recommendedName>
</protein>
<dbReference type="PANTHER" id="PTHR47032:SF1">
    <property type="entry name" value="UDP-D-XYLOSE:L-FUCOSE ALPHA-1,3-D-XYLOSYLTRANSFERASE-RELATED"/>
    <property type="match status" value="1"/>
</dbReference>
<dbReference type="Pfam" id="PF03407">
    <property type="entry name" value="Nucleotid_trans"/>
    <property type="match status" value="1"/>
</dbReference>
<dbReference type="InterPro" id="IPR052636">
    <property type="entry name" value="UDP-D-xylose:L-fucose_XylT"/>
</dbReference>
<dbReference type="PANTHER" id="PTHR47032">
    <property type="entry name" value="UDP-D-XYLOSE:L-FUCOSE ALPHA-1,3-D-XYLOSYLTRANSFERASE-RELATED"/>
    <property type="match status" value="1"/>
</dbReference>
<evidence type="ECO:0000259" key="1">
    <source>
        <dbReference type="Pfam" id="PF03407"/>
    </source>
</evidence>
<name>A0A7S2YMC4_9STRA</name>
<reference evidence="2" key="1">
    <citation type="submission" date="2021-01" db="EMBL/GenBank/DDBJ databases">
        <authorList>
            <person name="Corre E."/>
            <person name="Pelletier E."/>
            <person name="Niang G."/>
            <person name="Scheremetjew M."/>
            <person name="Finn R."/>
            <person name="Kale V."/>
            <person name="Holt S."/>
            <person name="Cochrane G."/>
            <person name="Meng A."/>
            <person name="Brown T."/>
            <person name="Cohen L."/>
        </authorList>
    </citation>
    <scope>NUCLEOTIDE SEQUENCE</scope>
    <source>
        <strain evidence="2">CCMP125</strain>
    </source>
</reference>
<gene>
    <name evidence="2" type="ORF">APAL1065_LOCUS21750</name>
</gene>
<dbReference type="InterPro" id="IPR005069">
    <property type="entry name" value="Nucl-diP-sugar_transferase"/>
</dbReference>
<feature type="domain" description="Nucleotide-diphospho-sugar transferase" evidence="1">
    <location>
        <begin position="62"/>
        <end position="205"/>
    </location>
</feature>
<dbReference type="EMBL" id="HBHT01032360">
    <property type="protein sequence ID" value="CAD9984611.1"/>
    <property type="molecule type" value="Transcribed_RNA"/>
</dbReference>
<dbReference type="AlphaFoldDB" id="A0A7S2YMC4"/>
<accession>A0A7S2YMC4</accession>
<organism evidence="2">
    <name type="scientific">Entomoneis paludosa</name>
    <dbReference type="NCBI Taxonomy" id="265537"/>
    <lineage>
        <taxon>Eukaryota</taxon>
        <taxon>Sar</taxon>
        <taxon>Stramenopiles</taxon>
        <taxon>Ochrophyta</taxon>
        <taxon>Bacillariophyta</taxon>
        <taxon>Bacillariophyceae</taxon>
        <taxon>Bacillariophycidae</taxon>
        <taxon>Entomoneidaceae</taxon>
        <taxon>Entomoneis</taxon>
    </lineage>
</organism>
<proteinExistence type="predicted"/>
<sequence>MIFNDTAQTNVAPPISLLNSRLSEPTPHNKSVILTFVTKGFVSHIPFWYESLSALGYTEHAVAAWDEETMEYCKKHEYRTIPCITHGYKGDIPNNKSQLFRRYLFAARWKCVHEQLHNGHNVLLTDVDNTFQRFVPLSNFESFNVIHAYGGGYPIRHLKSHGFTVCGGMTWLQAHPATIRYVDLIIDRCRDRCDDQGVVNSLFDSLGVEWRAIEALEQAPLPESHNWPEPAGSRHGIANLTGHSVKVWDTGFAFRGPLAVSPCPDDPWVAMPANEKTGEKTHYRWEEHCPRKKNTTAALKP</sequence>
<evidence type="ECO:0000313" key="2">
    <source>
        <dbReference type="EMBL" id="CAD9984611.1"/>
    </source>
</evidence>
<dbReference type="GO" id="GO:0016757">
    <property type="term" value="F:glycosyltransferase activity"/>
    <property type="evidence" value="ECO:0007669"/>
    <property type="project" value="TreeGrafter"/>
</dbReference>